<dbReference type="InterPro" id="IPR001387">
    <property type="entry name" value="Cro/C1-type_HTH"/>
</dbReference>
<protein>
    <submittedName>
        <fullName evidence="2">DNA-binding transcriptional regulator, XRE-family HTH domain</fullName>
    </submittedName>
</protein>
<name>A0A1M7GAL9_XYLRU</name>
<dbReference type="SUPFAM" id="SSF47413">
    <property type="entry name" value="lambda repressor-like DNA-binding domains"/>
    <property type="match status" value="1"/>
</dbReference>
<dbReference type="CDD" id="cd00093">
    <property type="entry name" value="HTH_XRE"/>
    <property type="match status" value="1"/>
</dbReference>
<dbReference type="InterPro" id="IPR010982">
    <property type="entry name" value="Lambda_DNA-bd_dom_sf"/>
</dbReference>
<dbReference type="Pfam" id="PF01381">
    <property type="entry name" value="HTH_3"/>
    <property type="match status" value="1"/>
</dbReference>
<keyword evidence="2" id="KW-0238">DNA-binding</keyword>
<dbReference type="SMART" id="SM00530">
    <property type="entry name" value="HTH_XRE"/>
    <property type="match status" value="1"/>
</dbReference>
<dbReference type="Gene3D" id="1.10.260.40">
    <property type="entry name" value="lambda repressor-like DNA-binding domains"/>
    <property type="match status" value="1"/>
</dbReference>
<dbReference type="Proteomes" id="UP000184280">
    <property type="component" value="Unassembled WGS sequence"/>
</dbReference>
<organism evidence="2 3">
    <name type="scientific">Xylanibacter ruminicola</name>
    <name type="common">Prevotella ruminicola</name>
    <dbReference type="NCBI Taxonomy" id="839"/>
    <lineage>
        <taxon>Bacteria</taxon>
        <taxon>Pseudomonadati</taxon>
        <taxon>Bacteroidota</taxon>
        <taxon>Bacteroidia</taxon>
        <taxon>Bacteroidales</taxon>
        <taxon>Prevotellaceae</taxon>
        <taxon>Xylanibacter</taxon>
    </lineage>
</organism>
<dbReference type="AlphaFoldDB" id="A0A1M7GAL9"/>
<dbReference type="GO" id="GO:0003677">
    <property type="term" value="F:DNA binding"/>
    <property type="evidence" value="ECO:0007669"/>
    <property type="project" value="UniProtKB-KW"/>
</dbReference>
<dbReference type="PROSITE" id="PS50943">
    <property type="entry name" value="HTH_CROC1"/>
    <property type="match status" value="1"/>
</dbReference>
<reference evidence="2 3" key="1">
    <citation type="submission" date="2016-11" db="EMBL/GenBank/DDBJ databases">
        <authorList>
            <person name="Jaros S."/>
            <person name="Januszkiewicz K."/>
            <person name="Wedrychowicz H."/>
        </authorList>
    </citation>
    <scope>NUCLEOTIDE SEQUENCE [LARGE SCALE GENOMIC DNA]</scope>
    <source>
        <strain evidence="2 3">BPI-34</strain>
    </source>
</reference>
<dbReference type="RefSeq" id="WP_073044271.1">
    <property type="nucleotide sequence ID" value="NZ_FOLF01000003.1"/>
</dbReference>
<feature type="domain" description="HTH cro/C1-type" evidence="1">
    <location>
        <begin position="6"/>
        <end position="60"/>
    </location>
</feature>
<evidence type="ECO:0000313" key="3">
    <source>
        <dbReference type="Proteomes" id="UP000184280"/>
    </source>
</evidence>
<gene>
    <name evidence="2" type="ORF">SAMN04488494_1406</name>
</gene>
<sequence length="71" mass="7933">MRTTNIKAILQKKNMTDSDLASQLHVTRQYVNAISCGRKNPSIDVMERIATALDVPLSALFDGYPLDKLKL</sequence>
<accession>A0A1M7GAL9</accession>
<proteinExistence type="predicted"/>
<evidence type="ECO:0000313" key="2">
    <source>
        <dbReference type="EMBL" id="SHM13226.1"/>
    </source>
</evidence>
<evidence type="ECO:0000259" key="1">
    <source>
        <dbReference type="PROSITE" id="PS50943"/>
    </source>
</evidence>
<dbReference type="EMBL" id="FRCJ01000002">
    <property type="protein sequence ID" value="SHM13226.1"/>
    <property type="molecule type" value="Genomic_DNA"/>
</dbReference>